<proteinExistence type="predicted"/>
<dbReference type="EMBL" id="JAACJN010000024">
    <property type="protein sequence ID" value="KAF5389027.1"/>
    <property type="molecule type" value="Genomic_DNA"/>
</dbReference>
<protein>
    <submittedName>
        <fullName evidence="2">Uncharacterized protein</fullName>
    </submittedName>
</protein>
<dbReference type="InterPro" id="IPR043129">
    <property type="entry name" value="ATPase_NBD"/>
</dbReference>
<keyword evidence="3" id="KW-1185">Reference proteome</keyword>
<dbReference type="SUPFAM" id="SSF53067">
    <property type="entry name" value="Actin-like ATPase domain"/>
    <property type="match status" value="1"/>
</dbReference>
<gene>
    <name evidence="2" type="ORF">D9757_004940</name>
</gene>
<dbReference type="OrthoDB" id="5132116at2759"/>
<organism evidence="2 3">
    <name type="scientific">Collybiopsis confluens</name>
    <dbReference type="NCBI Taxonomy" id="2823264"/>
    <lineage>
        <taxon>Eukaryota</taxon>
        <taxon>Fungi</taxon>
        <taxon>Dikarya</taxon>
        <taxon>Basidiomycota</taxon>
        <taxon>Agaricomycotina</taxon>
        <taxon>Agaricomycetes</taxon>
        <taxon>Agaricomycetidae</taxon>
        <taxon>Agaricales</taxon>
        <taxon>Marasmiineae</taxon>
        <taxon>Omphalotaceae</taxon>
        <taxon>Collybiopsis</taxon>
    </lineage>
</organism>
<evidence type="ECO:0000313" key="3">
    <source>
        <dbReference type="Proteomes" id="UP000518752"/>
    </source>
</evidence>
<evidence type="ECO:0000256" key="1">
    <source>
        <dbReference type="SAM" id="MobiDB-lite"/>
    </source>
</evidence>
<feature type="region of interest" description="Disordered" evidence="1">
    <location>
        <begin position="1"/>
        <end position="22"/>
    </location>
</feature>
<sequence length="93" mass="10590">MPPDVSTSLEEALPARQGPDRGYHFATTAEHEVVREIKERSMCYAALIWELEEASNSSTIEREYELPFRTPEVLFKPYMSGSEDPGIHDLVYA</sequence>
<evidence type="ECO:0000313" key="2">
    <source>
        <dbReference type="EMBL" id="KAF5389027.1"/>
    </source>
</evidence>
<comment type="caution">
    <text evidence="2">The sequence shown here is derived from an EMBL/GenBank/DDBJ whole genome shotgun (WGS) entry which is preliminary data.</text>
</comment>
<dbReference type="AlphaFoldDB" id="A0A8H5HT34"/>
<accession>A0A8H5HT34</accession>
<dbReference type="Gene3D" id="3.90.640.10">
    <property type="entry name" value="Actin, Chain A, domain 4"/>
    <property type="match status" value="1"/>
</dbReference>
<reference evidence="2 3" key="1">
    <citation type="journal article" date="2020" name="ISME J.">
        <title>Uncovering the hidden diversity of litter-decomposition mechanisms in mushroom-forming fungi.</title>
        <authorList>
            <person name="Floudas D."/>
            <person name="Bentzer J."/>
            <person name="Ahren D."/>
            <person name="Johansson T."/>
            <person name="Persson P."/>
            <person name="Tunlid A."/>
        </authorList>
    </citation>
    <scope>NUCLEOTIDE SEQUENCE [LARGE SCALE GENOMIC DNA]</scope>
    <source>
        <strain evidence="2 3">CBS 406.79</strain>
    </source>
</reference>
<dbReference type="Proteomes" id="UP000518752">
    <property type="component" value="Unassembled WGS sequence"/>
</dbReference>
<name>A0A8H5HT34_9AGAR</name>